<name>A0A645GWL5_9ZZZZ</name>
<organism evidence="1">
    <name type="scientific">bioreactor metagenome</name>
    <dbReference type="NCBI Taxonomy" id="1076179"/>
    <lineage>
        <taxon>unclassified sequences</taxon>
        <taxon>metagenomes</taxon>
        <taxon>ecological metagenomes</taxon>
    </lineage>
</organism>
<dbReference type="EMBL" id="VSSQ01082478">
    <property type="protein sequence ID" value="MPN31087.1"/>
    <property type="molecule type" value="Genomic_DNA"/>
</dbReference>
<accession>A0A645GWL5</accession>
<evidence type="ECO:0000313" key="1">
    <source>
        <dbReference type="EMBL" id="MPN31087.1"/>
    </source>
</evidence>
<proteinExistence type="predicted"/>
<gene>
    <name evidence="1" type="ORF">SDC9_178561</name>
</gene>
<protein>
    <submittedName>
        <fullName evidence="1">Uncharacterized protein</fullName>
    </submittedName>
</protein>
<dbReference type="AlphaFoldDB" id="A0A645GWL5"/>
<sequence length="64" mass="7118">MASADELSPEKAFVVKLLIPGLIPAYGISYVDENGMEKYYTIHLDGRGKDEAPPYLLLEFENGK</sequence>
<comment type="caution">
    <text evidence="1">The sequence shown here is derived from an EMBL/GenBank/DDBJ whole genome shotgun (WGS) entry which is preliminary data.</text>
</comment>
<reference evidence="1" key="1">
    <citation type="submission" date="2019-08" db="EMBL/GenBank/DDBJ databases">
        <authorList>
            <person name="Kucharzyk K."/>
            <person name="Murdoch R.W."/>
            <person name="Higgins S."/>
            <person name="Loffler F."/>
        </authorList>
    </citation>
    <scope>NUCLEOTIDE SEQUENCE</scope>
</reference>